<dbReference type="GeneID" id="3701029"/>
<dbReference type="EMBL" id="CR936257">
    <property type="protein sequence ID" value="CAI48593.1"/>
    <property type="molecule type" value="Genomic_DNA"/>
</dbReference>
<sequence length="164" mass="17681">MSVEIRAATDDDVETVVDVAEASWYAAYGGFLSPETIARGLETSYDPDLVAAGIAHDDIAFFVAEADGDVVGFASAEQTWADEVELHTLYVHPDWWGEGAGQALLDRVREWADGVGVDRIACAVLAENEVAVGFFEAAGFVRGREASGEIGGERHPEYEFELPL</sequence>
<keyword evidence="2 4" id="KW-0012">Acyltransferase</keyword>
<dbReference type="Gene3D" id="3.40.630.30">
    <property type="match status" value="1"/>
</dbReference>
<dbReference type="PANTHER" id="PTHR43877">
    <property type="entry name" value="AMINOALKYLPHOSPHONATE N-ACETYLTRANSFERASE-RELATED-RELATED"/>
    <property type="match status" value="1"/>
</dbReference>
<dbReference type="InterPro" id="IPR050832">
    <property type="entry name" value="Bact_Acetyltransf"/>
</dbReference>
<dbReference type="KEGG" id="nph:NP_1004A"/>
<dbReference type="Pfam" id="PF00583">
    <property type="entry name" value="Acetyltransf_1"/>
    <property type="match status" value="1"/>
</dbReference>
<evidence type="ECO:0000259" key="3">
    <source>
        <dbReference type="PROSITE" id="PS51186"/>
    </source>
</evidence>
<name>A0A1U7EUE8_NATPD</name>
<evidence type="ECO:0000256" key="2">
    <source>
        <dbReference type="ARBA" id="ARBA00023315"/>
    </source>
</evidence>
<protein>
    <submittedName>
        <fullName evidence="4">GNAT family acetyltransferase</fullName>
        <ecNumber evidence="4">2.3.1.-</ecNumber>
    </submittedName>
</protein>
<proteinExistence type="predicted"/>
<dbReference type="GO" id="GO:0016747">
    <property type="term" value="F:acyltransferase activity, transferring groups other than amino-acyl groups"/>
    <property type="evidence" value="ECO:0007669"/>
    <property type="project" value="InterPro"/>
</dbReference>
<dbReference type="EnsemblBacteria" id="CAI48593">
    <property type="protein sequence ID" value="CAI48593"/>
    <property type="gene ID" value="NP_1004A"/>
</dbReference>
<evidence type="ECO:0000313" key="4">
    <source>
        <dbReference type="EMBL" id="CAI48593.1"/>
    </source>
</evidence>
<dbReference type="PROSITE" id="PS51186">
    <property type="entry name" value="GNAT"/>
    <property type="match status" value="1"/>
</dbReference>
<dbReference type="CDD" id="cd04301">
    <property type="entry name" value="NAT_SF"/>
    <property type="match status" value="1"/>
</dbReference>
<dbReference type="OrthoDB" id="11597at2157"/>
<dbReference type="eggNOG" id="arCOG00844">
    <property type="taxonomic scope" value="Archaea"/>
</dbReference>
<gene>
    <name evidence="4" type="ordered locus">NP_1004A</name>
</gene>
<accession>A0A1U7EUE8</accession>
<dbReference type="AlphaFoldDB" id="A0A1U7EUE8"/>
<evidence type="ECO:0000256" key="1">
    <source>
        <dbReference type="ARBA" id="ARBA00022679"/>
    </source>
</evidence>
<keyword evidence="5" id="KW-1185">Reference proteome</keyword>
<dbReference type="Proteomes" id="UP000002698">
    <property type="component" value="Chromosome"/>
</dbReference>
<dbReference type="InterPro" id="IPR000182">
    <property type="entry name" value="GNAT_dom"/>
</dbReference>
<dbReference type="STRING" id="348780.NP_1004A"/>
<keyword evidence="1 4" id="KW-0808">Transferase</keyword>
<reference evidence="4 5" key="1">
    <citation type="journal article" date="2005" name="Genome Res.">
        <title>Living with two extremes: conclusions from the genome sequence of Natronomonas pharaonis.</title>
        <authorList>
            <person name="Falb M."/>
            <person name="Pfeiffer F."/>
            <person name="Palm P."/>
            <person name="Rodewald K."/>
            <person name="Hickmann V."/>
            <person name="Tittor J."/>
            <person name="Oesterhelt D."/>
        </authorList>
    </citation>
    <scope>NUCLEOTIDE SEQUENCE [LARGE SCALE GENOMIC DNA]</scope>
    <source>
        <strain evidence="5">ATCC 35678 / DSM 2160 / CIP 103997 / JCM 8858 / NBRC 14720 / NCIMB 2260 / Gabara</strain>
    </source>
</reference>
<dbReference type="EC" id="2.3.1.-" evidence="4"/>
<dbReference type="PANTHER" id="PTHR43877:SF1">
    <property type="entry name" value="ACETYLTRANSFERASE"/>
    <property type="match status" value="1"/>
</dbReference>
<dbReference type="SUPFAM" id="SSF55729">
    <property type="entry name" value="Acyl-CoA N-acyltransferases (Nat)"/>
    <property type="match status" value="1"/>
</dbReference>
<dbReference type="HOGENOM" id="CLU_013985_18_3_2"/>
<organism evidence="4 5">
    <name type="scientific">Natronomonas pharaonis (strain ATCC 35678 / DSM 2160 / CIP 103997 / JCM 8858 / NBRC 14720 / NCIMB 2260 / Gabara)</name>
    <name type="common">Halobacterium pharaonis</name>
    <dbReference type="NCBI Taxonomy" id="348780"/>
    <lineage>
        <taxon>Archaea</taxon>
        <taxon>Methanobacteriati</taxon>
        <taxon>Methanobacteriota</taxon>
        <taxon>Stenosarchaea group</taxon>
        <taxon>Halobacteria</taxon>
        <taxon>Halobacteriales</taxon>
        <taxon>Natronomonadaceae</taxon>
        <taxon>Natronomonas</taxon>
    </lineage>
</organism>
<feature type="domain" description="N-acetyltransferase" evidence="3">
    <location>
        <begin position="3"/>
        <end position="164"/>
    </location>
</feature>
<dbReference type="RefSeq" id="WP_011322228.1">
    <property type="nucleotide sequence ID" value="NC_007426.1"/>
</dbReference>
<evidence type="ECO:0000313" key="5">
    <source>
        <dbReference type="Proteomes" id="UP000002698"/>
    </source>
</evidence>
<dbReference type="InterPro" id="IPR016181">
    <property type="entry name" value="Acyl_CoA_acyltransferase"/>
</dbReference>